<dbReference type="InterPro" id="IPR011330">
    <property type="entry name" value="Glyco_hydro/deAcase_b/a-brl"/>
</dbReference>
<evidence type="ECO:0000259" key="3">
    <source>
        <dbReference type="Pfam" id="PF01074"/>
    </source>
</evidence>
<dbReference type="Gene3D" id="1.20.1270.50">
    <property type="entry name" value="Glycoside hydrolase family 38, central domain"/>
    <property type="match status" value="1"/>
</dbReference>
<evidence type="ECO:0000256" key="2">
    <source>
        <dbReference type="ARBA" id="ARBA00023295"/>
    </source>
</evidence>
<dbReference type="InterPro" id="IPR037094">
    <property type="entry name" value="Glyco_hydro_38_cen_sf"/>
</dbReference>
<evidence type="ECO:0000313" key="5">
    <source>
        <dbReference type="WBParaSite" id="ACRNAN_scaffold3341.g7096.t1"/>
    </source>
</evidence>
<dbReference type="PANTHER" id="PTHR11607:SF3">
    <property type="entry name" value="LYSOSOMAL ALPHA-MANNOSIDASE"/>
    <property type="match status" value="1"/>
</dbReference>
<accession>A0A914DQQ5</accession>
<dbReference type="Pfam" id="PF01074">
    <property type="entry name" value="Glyco_hydro_38N"/>
    <property type="match status" value="1"/>
</dbReference>
<dbReference type="PANTHER" id="PTHR11607">
    <property type="entry name" value="ALPHA-MANNOSIDASE"/>
    <property type="match status" value="1"/>
</dbReference>
<dbReference type="FunFam" id="1.20.1270.50:FF:000002">
    <property type="entry name" value="Alpha-mannosidase"/>
    <property type="match status" value="1"/>
</dbReference>
<dbReference type="GO" id="GO:0004559">
    <property type="term" value="F:alpha-mannosidase activity"/>
    <property type="evidence" value="ECO:0007669"/>
    <property type="project" value="InterPro"/>
</dbReference>
<name>A0A914DQQ5_9BILA</name>
<evidence type="ECO:0000313" key="4">
    <source>
        <dbReference type="Proteomes" id="UP000887540"/>
    </source>
</evidence>
<dbReference type="InterPro" id="IPR028995">
    <property type="entry name" value="Glyco_hydro_57/38_cen_sf"/>
</dbReference>
<dbReference type="GO" id="GO:0005764">
    <property type="term" value="C:lysosome"/>
    <property type="evidence" value="ECO:0007669"/>
    <property type="project" value="TreeGrafter"/>
</dbReference>
<keyword evidence="1" id="KW-0378">Hydrolase</keyword>
<sequence length="143" mass="16707">MDEPFIDNKHQAEINRQPINVEKILRKFINQYINKRIPTQNHRHFLVMMGDDYTHSVPDSFMLNTEKLINYLNKIYSGVINAFFSTPSCYFKAVTEVKNFTPGVKHDDFFPYATKPHTYWAGYFTSKPAIKGLLRKTSALLQV</sequence>
<reference evidence="5" key="1">
    <citation type="submission" date="2022-11" db="UniProtKB">
        <authorList>
            <consortium name="WormBaseParasite"/>
        </authorList>
    </citation>
    <scope>IDENTIFICATION</scope>
</reference>
<dbReference type="WBParaSite" id="ACRNAN_scaffold3341.g7096.t1">
    <property type="protein sequence ID" value="ACRNAN_scaffold3341.g7096.t1"/>
    <property type="gene ID" value="ACRNAN_scaffold3341.g7096"/>
</dbReference>
<protein>
    <submittedName>
        <fullName evidence="5">Glycoside hydrolase family 38 N-terminal domain-containing protein</fullName>
    </submittedName>
</protein>
<dbReference type="AlphaFoldDB" id="A0A914DQQ5"/>
<proteinExistence type="predicted"/>
<dbReference type="Gene3D" id="3.20.110.10">
    <property type="entry name" value="Glycoside hydrolase 38, N terminal domain"/>
    <property type="match status" value="1"/>
</dbReference>
<keyword evidence="2" id="KW-0326">Glycosidase</keyword>
<organism evidence="4 5">
    <name type="scientific">Acrobeloides nanus</name>
    <dbReference type="NCBI Taxonomy" id="290746"/>
    <lineage>
        <taxon>Eukaryota</taxon>
        <taxon>Metazoa</taxon>
        <taxon>Ecdysozoa</taxon>
        <taxon>Nematoda</taxon>
        <taxon>Chromadorea</taxon>
        <taxon>Rhabditida</taxon>
        <taxon>Tylenchina</taxon>
        <taxon>Cephalobomorpha</taxon>
        <taxon>Cephaloboidea</taxon>
        <taxon>Cephalobidae</taxon>
        <taxon>Acrobeloides</taxon>
    </lineage>
</organism>
<dbReference type="InterPro" id="IPR027291">
    <property type="entry name" value="Glyco_hydro_38_N_sf"/>
</dbReference>
<evidence type="ECO:0000256" key="1">
    <source>
        <dbReference type="ARBA" id="ARBA00022801"/>
    </source>
</evidence>
<dbReference type="InterPro" id="IPR050843">
    <property type="entry name" value="Glycosyl_Hydrlase_38"/>
</dbReference>
<feature type="domain" description="Glycoside hydrolase family 38 N-terminal" evidence="3">
    <location>
        <begin position="27"/>
        <end position="113"/>
    </location>
</feature>
<dbReference type="InterPro" id="IPR000602">
    <property type="entry name" value="Glyco_hydro_38_N"/>
</dbReference>
<dbReference type="SUPFAM" id="SSF88713">
    <property type="entry name" value="Glycoside hydrolase/deacetylase"/>
    <property type="match status" value="1"/>
</dbReference>
<dbReference type="SUPFAM" id="SSF88688">
    <property type="entry name" value="Families 57/38 glycoside transferase middle domain"/>
    <property type="match status" value="1"/>
</dbReference>
<dbReference type="Proteomes" id="UP000887540">
    <property type="component" value="Unplaced"/>
</dbReference>
<dbReference type="GO" id="GO:0006013">
    <property type="term" value="P:mannose metabolic process"/>
    <property type="evidence" value="ECO:0007669"/>
    <property type="project" value="InterPro"/>
</dbReference>
<keyword evidence="4" id="KW-1185">Reference proteome</keyword>